<dbReference type="EMBL" id="BJHV01000001">
    <property type="protein sequence ID" value="GDY42621.1"/>
    <property type="molecule type" value="Genomic_DNA"/>
</dbReference>
<evidence type="ECO:0008006" key="4">
    <source>
        <dbReference type="Google" id="ProtNLM"/>
    </source>
</evidence>
<dbReference type="InterPro" id="IPR006439">
    <property type="entry name" value="HAD-SF_hydro_IA"/>
</dbReference>
<dbReference type="NCBIfam" id="TIGR01493">
    <property type="entry name" value="HAD-SF-IA-v2"/>
    <property type="match status" value="1"/>
</dbReference>
<dbReference type="Gene3D" id="3.40.50.1000">
    <property type="entry name" value="HAD superfamily/HAD-like"/>
    <property type="match status" value="1"/>
</dbReference>
<keyword evidence="1" id="KW-0378">Hydrolase</keyword>
<reference evidence="2 3" key="1">
    <citation type="journal article" date="2020" name="Int. J. Syst. Evol. Microbiol.">
        <title>Reclassification of Streptomyces castelarensis and Streptomyces sporoclivatus as later heterotypic synonyms of Streptomyces antimycoticus.</title>
        <authorList>
            <person name="Komaki H."/>
            <person name="Tamura T."/>
        </authorList>
    </citation>
    <scope>NUCLEOTIDE SEQUENCE [LARGE SCALE GENOMIC DNA]</scope>
    <source>
        <strain evidence="2 3">NBRC 12839</strain>
    </source>
</reference>
<dbReference type="InterPro" id="IPR023214">
    <property type="entry name" value="HAD_sf"/>
</dbReference>
<dbReference type="Proteomes" id="UP000299290">
    <property type="component" value="Unassembled WGS sequence"/>
</dbReference>
<comment type="caution">
    <text evidence="2">The sequence shown here is derived from an EMBL/GenBank/DDBJ whole genome shotgun (WGS) entry which is preliminary data.</text>
</comment>
<evidence type="ECO:0000313" key="2">
    <source>
        <dbReference type="EMBL" id="GDY42621.1"/>
    </source>
</evidence>
<dbReference type="PANTHER" id="PTHR43316">
    <property type="entry name" value="HYDROLASE, HALOACID DELAHOGENASE-RELATED"/>
    <property type="match status" value="1"/>
</dbReference>
<organism evidence="2 3">
    <name type="scientific">Streptomyces antimycoticus</name>
    <dbReference type="NCBI Taxonomy" id="68175"/>
    <lineage>
        <taxon>Bacteria</taxon>
        <taxon>Bacillati</taxon>
        <taxon>Actinomycetota</taxon>
        <taxon>Actinomycetes</taxon>
        <taxon>Kitasatosporales</taxon>
        <taxon>Streptomycetaceae</taxon>
        <taxon>Streptomyces</taxon>
        <taxon>Streptomyces violaceusniger group</taxon>
    </lineage>
</organism>
<protein>
    <recommendedName>
        <fullName evidence="4">Haloacid dehalogenase</fullName>
    </recommendedName>
</protein>
<dbReference type="InterPro" id="IPR051540">
    <property type="entry name" value="S-2-haloacid_dehalogenase"/>
</dbReference>
<dbReference type="GO" id="GO:0016787">
    <property type="term" value="F:hydrolase activity"/>
    <property type="evidence" value="ECO:0007669"/>
    <property type="project" value="UniProtKB-KW"/>
</dbReference>
<dbReference type="InterPro" id="IPR036412">
    <property type="entry name" value="HAD-like_sf"/>
</dbReference>
<dbReference type="Pfam" id="PF13242">
    <property type="entry name" value="Hydrolase_like"/>
    <property type="match status" value="1"/>
</dbReference>
<sequence length="144" mass="14904">MSARRGLAGAVVGDVDAVAAQAGHAVAAAAGPGGVDERSRTALLGLNAHAGLRWHQALSVEEARTYKPDPAVYQLAVTGSGRPPERLLMVAAHAWDLRGAQRLGLRTAYVARPVGDPPAASDRFDLHADGLADLAEQLDELQGA</sequence>
<accession>A0A4D4K0K9</accession>
<proteinExistence type="predicted"/>
<dbReference type="SUPFAM" id="SSF56784">
    <property type="entry name" value="HAD-like"/>
    <property type="match status" value="1"/>
</dbReference>
<dbReference type="PRINTS" id="PR00413">
    <property type="entry name" value="HADHALOGNASE"/>
</dbReference>
<keyword evidence="3" id="KW-1185">Reference proteome</keyword>
<name>A0A4D4K0K9_9ACTN</name>
<gene>
    <name evidence="2" type="ORF">SANT12839_035030</name>
</gene>
<evidence type="ECO:0000313" key="3">
    <source>
        <dbReference type="Proteomes" id="UP000299290"/>
    </source>
</evidence>
<dbReference type="AlphaFoldDB" id="A0A4D4K0K9"/>
<dbReference type="PANTHER" id="PTHR43316:SF3">
    <property type="entry name" value="HALOACID DEHALOGENASE, TYPE II (AFU_ORTHOLOGUE AFUA_2G07750)-RELATED"/>
    <property type="match status" value="1"/>
</dbReference>
<evidence type="ECO:0000256" key="1">
    <source>
        <dbReference type="ARBA" id="ARBA00022801"/>
    </source>
</evidence>